<dbReference type="InterPro" id="IPR016035">
    <property type="entry name" value="Acyl_Trfase/lysoPLipase"/>
</dbReference>
<dbReference type="InterPro" id="IPR052580">
    <property type="entry name" value="Lipid_Hydrolase"/>
</dbReference>
<comment type="caution">
    <text evidence="2">Lacks conserved residue(s) required for the propagation of feature annotation.</text>
</comment>
<evidence type="ECO:0000256" key="2">
    <source>
        <dbReference type="PROSITE-ProRule" id="PRU01161"/>
    </source>
</evidence>
<evidence type="ECO:0000313" key="4">
    <source>
        <dbReference type="EMBL" id="CAE1266215.1"/>
    </source>
</evidence>
<organism evidence="4 5">
    <name type="scientific">Acanthosepion pharaonis</name>
    <name type="common">Pharaoh cuttlefish</name>
    <name type="synonym">Sepia pharaonis</name>
    <dbReference type="NCBI Taxonomy" id="158019"/>
    <lineage>
        <taxon>Eukaryota</taxon>
        <taxon>Metazoa</taxon>
        <taxon>Spiralia</taxon>
        <taxon>Lophotrochozoa</taxon>
        <taxon>Mollusca</taxon>
        <taxon>Cephalopoda</taxon>
        <taxon>Coleoidea</taxon>
        <taxon>Decapodiformes</taxon>
        <taxon>Sepiida</taxon>
        <taxon>Sepiina</taxon>
        <taxon>Sepiidae</taxon>
        <taxon>Acanthosepion</taxon>
    </lineage>
</organism>
<evidence type="ECO:0000259" key="3">
    <source>
        <dbReference type="PROSITE" id="PS51635"/>
    </source>
</evidence>
<dbReference type="Gene3D" id="3.40.1090.10">
    <property type="entry name" value="Cytosolic phospholipase A2 catalytic domain"/>
    <property type="match status" value="2"/>
</dbReference>
<dbReference type="CDD" id="cd07207">
    <property type="entry name" value="Pat_ExoU_VipD_like"/>
    <property type="match status" value="1"/>
</dbReference>
<evidence type="ECO:0000256" key="1">
    <source>
        <dbReference type="ARBA" id="ARBA00023098"/>
    </source>
</evidence>
<keyword evidence="5" id="KW-1185">Reference proteome</keyword>
<dbReference type="InterPro" id="IPR002641">
    <property type="entry name" value="PNPLA_dom"/>
</dbReference>
<dbReference type="Pfam" id="PF01734">
    <property type="entry name" value="Patatin"/>
    <property type="match status" value="1"/>
</dbReference>
<name>A0A812CDV3_ACAPH</name>
<dbReference type="OrthoDB" id="412240at2759"/>
<dbReference type="AlphaFoldDB" id="A0A812CDV3"/>
<comment type="caution">
    <text evidence="4">The sequence shown here is derived from an EMBL/GenBank/DDBJ whole genome shotgun (WGS) entry which is preliminary data.</text>
</comment>
<dbReference type="GO" id="GO:0006629">
    <property type="term" value="P:lipid metabolic process"/>
    <property type="evidence" value="ECO:0007669"/>
    <property type="project" value="UniProtKB-KW"/>
</dbReference>
<dbReference type="PROSITE" id="PS51635">
    <property type="entry name" value="PNPLA"/>
    <property type="match status" value="1"/>
</dbReference>
<dbReference type="SUPFAM" id="SSF52151">
    <property type="entry name" value="FabD/lysophospholipase-like"/>
    <property type="match status" value="1"/>
</dbReference>
<evidence type="ECO:0000313" key="5">
    <source>
        <dbReference type="Proteomes" id="UP000597762"/>
    </source>
</evidence>
<dbReference type="PANTHER" id="PTHR46394:SF1">
    <property type="entry name" value="PNPLA DOMAIN-CONTAINING PROTEIN"/>
    <property type="match status" value="1"/>
</dbReference>
<keyword evidence="1" id="KW-0443">Lipid metabolism</keyword>
<gene>
    <name evidence="4" type="ORF">SPHA_35047</name>
</gene>
<accession>A0A812CDV3</accession>
<feature type="domain" description="PNPLA" evidence="3">
    <location>
        <begin position="38"/>
        <end position="227"/>
    </location>
</feature>
<reference evidence="4" key="1">
    <citation type="submission" date="2021-01" db="EMBL/GenBank/DDBJ databases">
        <authorList>
            <person name="Li R."/>
            <person name="Bekaert M."/>
        </authorList>
    </citation>
    <scope>NUCLEOTIDE SEQUENCE</scope>
    <source>
        <strain evidence="4">Farmed</strain>
    </source>
</reference>
<dbReference type="PANTHER" id="PTHR46394">
    <property type="entry name" value="ANNEXIN"/>
    <property type="match status" value="1"/>
</dbReference>
<protein>
    <recommendedName>
        <fullName evidence="3">PNPLA domain-containing protein</fullName>
    </recommendedName>
</protein>
<dbReference type="EMBL" id="CAHIKZ030001505">
    <property type="protein sequence ID" value="CAE1266215.1"/>
    <property type="molecule type" value="Genomic_DNA"/>
</dbReference>
<sequence>MGNLSSRARRRRPTEEKSVSGLLSLEDLETKGYDIENLVFANCGAEGFSYAGSMRVLEKLCLLERVKRFSGVGTGAIVATLLAIGLDSKELQVAFNEHLQNVQNDDELGYESFATNYTEHYGWNYGNHFFDWFDELLESKCFDKELTFLQFYDKTDKELCLLVTNVNKLKLEYCHPKTTPDLPIKQALFMAISTPGVFAPTKYGSANDVSLYVTGALTCSYPVHSFDGWFLSMDSDDSFLNKLESPEMFYMPQVFDNRSPKTLGFFPLDKQKESSHVELVERLASANADLKTPRTTLGLKYKCACQNRATLAHKFSQLKKACSTLLLLAEDLQDDQGNIPLNSFADKVFCDKSFTKSDRLLFPEIGRRPQDLNAFLLTLADEENSISQLRLKLFIQSKLLTLLNQYSSYYKTDINNLRSYFETVFDTTAFSTIELSKLDYDRTVGIVCRHVGPQDVDFEDDDQSFLYRQGWNATVCYFRNLLKPTDDSSGIKSESVNAD</sequence>
<dbReference type="Proteomes" id="UP000597762">
    <property type="component" value="Unassembled WGS sequence"/>
</dbReference>
<proteinExistence type="predicted"/>